<evidence type="ECO:0000256" key="5">
    <source>
        <dbReference type="ARBA" id="ARBA00023125"/>
    </source>
</evidence>
<dbReference type="AlphaFoldDB" id="A0A1Y5I9R7"/>
<dbReference type="GO" id="GO:0043565">
    <property type="term" value="F:sequence-specific DNA binding"/>
    <property type="evidence" value="ECO:0007669"/>
    <property type="project" value="TreeGrafter"/>
</dbReference>
<dbReference type="GO" id="GO:0006351">
    <property type="term" value="P:DNA-templated transcription"/>
    <property type="evidence" value="ECO:0007669"/>
    <property type="project" value="TreeGrafter"/>
</dbReference>
<sequence>MPQSCMGSLKREKPCAAAWACQVGFPPGPNEANGASFEASGNCMTNQRIDWDKLRVFKVVAELGSMTSAAARLRESPPTVSRKIDELEEFLSSKLFTRSTRGMELTETGKTVLRYARQMEESANEVLSKAIGKTDGTEGRITIGSGDGVGPYWIAPRLAEFQTAHPKAQVRMHVKAEEPDLLNDEADISIQFTEPRDPEIISHKLGTLHYIGFASREYLDAQTSQPSSMFEYHQYSAMITLCRRGGGIALLPTYHQDVYPDLVALDMSEVAPIQFWIAYTEQTRRSPLGNLMIEWIKSLFDKQVSPWFTDEFYHPKQRIEAEAEFHESVSVPRVTGT</sequence>
<gene>
    <name evidence="8" type="ORF">BE221DRAFT_148442</name>
</gene>
<dbReference type="SUPFAM" id="SSF53850">
    <property type="entry name" value="Periplasmic binding protein-like II"/>
    <property type="match status" value="1"/>
</dbReference>
<dbReference type="InterPro" id="IPR005119">
    <property type="entry name" value="LysR_subst-bd"/>
</dbReference>
<dbReference type="PANTHER" id="PTHR30537:SF3">
    <property type="entry name" value="TRANSCRIPTIONAL REGULATORY PROTEIN"/>
    <property type="match status" value="1"/>
</dbReference>
<organism evidence="8">
    <name type="scientific">Ostreococcus tauri</name>
    <name type="common">Marine green alga</name>
    <dbReference type="NCBI Taxonomy" id="70448"/>
    <lineage>
        <taxon>Eukaryota</taxon>
        <taxon>Viridiplantae</taxon>
        <taxon>Chlorophyta</taxon>
        <taxon>Mamiellophyceae</taxon>
        <taxon>Mamiellales</taxon>
        <taxon>Bathycoccaceae</taxon>
        <taxon>Ostreococcus</taxon>
    </lineage>
</organism>
<evidence type="ECO:0000259" key="7">
    <source>
        <dbReference type="PROSITE" id="PS50931"/>
    </source>
</evidence>
<keyword evidence="5" id="KW-0238">DNA-binding</keyword>
<accession>A0A1Y5I9R7</accession>
<dbReference type="Pfam" id="PF00126">
    <property type="entry name" value="HTH_1"/>
    <property type="match status" value="1"/>
</dbReference>
<evidence type="ECO:0000256" key="6">
    <source>
        <dbReference type="ARBA" id="ARBA00023163"/>
    </source>
</evidence>
<dbReference type="EMBL" id="KZ155800">
    <property type="protein sequence ID" value="OUS44813.1"/>
    <property type="molecule type" value="Genomic_DNA"/>
</dbReference>
<evidence type="ECO:0000256" key="2">
    <source>
        <dbReference type="ARBA" id="ARBA00009437"/>
    </source>
</evidence>
<comment type="function">
    <text evidence="1">Trans-acting transcriptional regulator of RuBisCO genes (rbcL and rbcS) expression.</text>
</comment>
<evidence type="ECO:0000256" key="1">
    <source>
        <dbReference type="ARBA" id="ARBA00003782"/>
    </source>
</evidence>
<keyword evidence="4" id="KW-0805">Transcription regulation</keyword>
<proteinExistence type="inferred from homology"/>
<dbReference type="InterPro" id="IPR036388">
    <property type="entry name" value="WH-like_DNA-bd_sf"/>
</dbReference>
<evidence type="ECO:0000256" key="4">
    <source>
        <dbReference type="ARBA" id="ARBA00023015"/>
    </source>
</evidence>
<dbReference type="Pfam" id="PF03466">
    <property type="entry name" value="LysR_substrate"/>
    <property type="match status" value="1"/>
</dbReference>
<feature type="domain" description="HTH lysR-type" evidence="7">
    <location>
        <begin position="49"/>
        <end position="106"/>
    </location>
</feature>
<dbReference type="InterPro" id="IPR058163">
    <property type="entry name" value="LysR-type_TF_proteobact-type"/>
</dbReference>
<comment type="similarity">
    <text evidence="2">Belongs to the LysR transcriptional regulatory family.</text>
</comment>
<dbReference type="FunFam" id="1.10.10.10:FF:000001">
    <property type="entry name" value="LysR family transcriptional regulator"/>
    <property type="match status" value="1"/>
</dbReference>
<dbReference type="GO" id="GO:0003700">
    <property type="term" value="F:DNA-binding transcription factor activity"/>
    <property type="evidence" value="ECO:0007669"/>
    <property type="project" value="InterPro"/>
</dbReference>
<dbReference type="InterPro" id="IPR000847">
    <property type="entry name" value="LysR_HTH_N"/>
</dbReference>
<evidence type="ECO:0000256" key="3">
    <source>
        <dbReference type="ARBA" id="ARBA00018907"/>
    </source>
</evidence>
<dbReference type="Proteomes" id="UP000195557">
    <property type="component" value="Unassembled WGS sequence"/>
</dbReference>
<reference evidence="8" key="1">
    <citation type="submission" date="2017-04" db="EMBL/GenBank/DDBJ databases">
        <title>Population genomics of picophytoplankton unveils novel chromosome hypervariability.</title>
        <authorList>
            <consortium name="DOE Joint Genome Institute"/>
            <person name="Blanc-Mathieu R."/>
            <person name="Krasovec M."/>
            <person name="Hebrard M."/>
            <person name="Yau S."/>
            <person name="Desgranges E."/>
            <person name="Martin J."/>
            <person name="Schackwitz W."/>
            <person name="Kuo A."/>
            <person name="Salin G."/>
            <person name="Donnadieu C."/>
            <person name="Desdevises Y."/>
            <person name="Sanchez-Ferandin S."/>
            <person name="Moreau H."/>
            <person name="Rivals E."/>
            <person name="Grigoriev I.V."/>
            <person name="Grimsley N."/>
            <person name="Eyre-Walker A."/>
            <person name="Piganeau G."/>
        </authorList>
    </citation>
    <scope>NUCLEOTIDE SEQUENCE [LARGE SCALE GENOMIC DNA]</scope>
    <source>
        <strain evidence="8">RCC 1115</strain>
    </source>
</reference>
<evidence type="ECO:0000313" key="8">
    <source>
        <dbReference type="EMBL" id="OUS44813.1"/>
    </source>
</evidence>
<dbReference type="PROSITE" id="PS50931">
    <property type="entry name" value="HTH_LYSR"/>
    <property type="match status" value="1"/>
</dbReference>
<dbReference type="SUPFAM" id="SSF46785">
    <property type="entry name" value="Winged helix' DNA-binding domain"/>
    <property type="match status" value="1"/>
</dbReference>
<dbReference type="PANTHER" id="PTHR30537">
    <property type="entry name" value="HTH-TYPE TRANSCRIPTIONAL REGULATOR"/>
    <property type="match status" value="1"/>
</dbReference>
<name>A0A1Y5I9R7_OSTTA</name>
<dbReference type="InterPro" id="IPR036390">
    <property type="entry name" value="WH_DNA-bd_sf"/>
</dbReference>
<dbReference type="Gene3D" id="3.40.190.290">
    <property type="match status" value="1"/>
</dbReference>
<dbReference type="Gene3D" id="1.10.10.10">
    <property type="entry name" value="Winged helix-like DNA-binding domain superfamily/Winged helix DNA-binding domain"/>
    <property type="match status" value="1"/>
</dbReference>
<protein>
    <recommendedName>
        <fullName evidence="3">Probable RuBisCO transcriptional regulator</fullName>
    </recommendedName>
</protein>
<keyword evidence="6" id="KW-0804">Transcription</keyword>